<dbReference type="VEuPathDB" id="VectorBase:GPAI041039"/>
<reference evidence="3" key="2">
    <citation type="submission" date="2020-05" db="UniProtKB">
        <authorList>
            <consortium name="EnsemblMetazoa"/>
        </authorList>
    </citation>
    <scope>IDENTIFICATION</scope>
    <source>
        <strain evidence="3">IAEA</strain>
    </source>
</reference>
<keyword evidence="4" id="KW-1185">Reference proteome</keyword>
<protein>
    <submittedName>
        <fullName evidence="3">Uncharacterized protein</fullName>
    </submittedName>
</protein>
<accession>A0A1B0ACE3</accession>
<keyword evidence="2" id="KW-1133">Transmembrane helix</keyword>
<reference evidence="4" key="1">
    <citation type="submission" date="2014-03" db="EMBL/GenBank/DDBJ databases">
        <authorList>
            <person name="Aksoy S."/>
            <person name="Warren W."/>
            <person name="Wilson R.K."/>
        </authorList>
    </citation>
    <scope>NUCLEOTIDE SEQUENCE [LARGE SCALE GENOMIC DNA]</scope>
    <source>
        <strain evidence="4">IAEA</strain>
    </source>
</reference>
<keyword evidence="2" id="KW-0812">Transmembrane</keyword>
<feature type="transmembrane region" description="Helical" evidence="2">
    <location>
        <begin position="71"/>
        <end position="91"/>
    </location>
</feature>
<evidence type="ECO:0000256" key="2">
    <source>
        <dbReference type="SAM" id="Phobius"/>
    </source>
</evidence>
<sequence>MSTLWWITLKFPVCPLPCVAYLLYGTFSACCGDKSTVIPKQIFTGFLYLVEVCSCNLNLCGYWLVEVVECYVNYGYVFLLSWKFSIPIFLFEGVLSLKTSQVPKEIKYLIATECDLKRKQLLIFYTSLHILYDKKLTDFSLDSIPLTAPHTGTTPYSASAVGEDNRQQVPHSLLMMDNHLMVEGSDQQIASPTVANIDTPPVPPPASQCRKASGT</sequence>
<proteinExistence type="predicted"/>
<dbReference type="AlphaFoldDB" id="A0A1B0ACE3"/>
<evidence type="ECO:0000256" key="1">
    <source>
        <dbReference type="SAM" id="MobiDB-lite"/>
    </source>
</evidence>
<dbReference type="EnsemblMetazoa" id="GPAI041039-RA">
    <property type="protein sequence ID" value="GPAI041039-PA"/>
    <property type="gene ID" value="GPAI041039"/>
</dbReference>
<dbReference type="Proteomes" id="UP000092445">
    <property type="component" value="Unassembled WGS sequence"/>
</dbReference>
<feature type="region of interest" description="Disordered" evidence="1">
    <location>
        <begin position="193"/>
        <end position="215"/>
    </location>
</feature>
<name>A0A1B0ACE3_GLOPL</name>
<evidence type="ECO:0000313" key="3">
    <source>
        <dbReference type="EnsemblMetazoa" id="GPAI041039-PA"/>
    </source>
</evidence>
<organism evidence="3 4">
    <name type="scientific">Glossina pallidipes</name>
    <name type="common">Tsetse fly</name>
    <dbReference type="NCBI Taxonomy" id="7398"/>
    <lineage>
        <taxon>Eukaryota</taxon>
        <taxon>Metazoa</taxon>
        <taxon>Ecdysozoa</taxon>
        <taxon>Arthropoda</taxon>
        <taxon>Hexapoda</taxon>
        <taxon>Insecta</taxon>
        <taxon>Pterygota</taxon>
        <taxon>Neoptera</taxon>
        <taxon>Endopterygota</taxon>
        <taxon>Diptera</taxon>
        <taxon>Brachycera</taxon>
        <taxon>Muscomorpha</taxon>
        <taxon>Hippoboscoidea</taxon>
        <taxon>Glossinidae</taxon>
        <taxon>Glossina</taxon>
    </lineage>
</organism>
<feature type="transmembrane region" description="Helical" evidence="2">
    <location>
        <begin position="45"/>
        <end position="65"/>
    </location>
</feature>
<feature type="transmembrane region" description="Helical" evidence="2">
    <location>
        <begin position="6"/>
        <end position="24"/>
    </location>
</feature>
<evidence type="ECO:0000313" key="4">
    <source>
        <dbReference type="Proteomes" id="UP000092445"/>
    </source>
</evidence>
<keyword evidence="2" id="KW-0472">Membrane</keyword>